<dbReference type="GO" id="GO:1990072">
    <property type="term" value="C:TRAPPIII protein complex"/>
    <property type="evidence" value="ECO:0007669"/>
    <property type="project" value="TreeGrafter"/>
</dbReference>
<evidence type="ECO:0000313" key="3">
    <source>
        <dbReference type="Proteomes" id="UP000010422"/>
    </source>
</evidence>
<feature type="signal peptide" evidence="1">
    <location>
        <begin position="1"/>
        <end position="18"/>
    </location>
</feature>
<keyword evidence="1" id="KW-0732">Signal</keyword>
<comment type="caution">
    <text evidence="2">The sequence shown here is derived from an EMBL/GenBank/DDBJ whole genome shotgun (WGS) entry which is preliminary data.</text>
</comment>
<feature type="chain" id="PRO_5003947425" evidence="1">
    <location>
        <begin position="19"/>
        <end position="701"/>
    </location>
</feature>
<sequence length="701" mass="79359">MSLALRLAKLAMTTCCLTNDPYGNVIVEITTLKFVMKKRDSLSGQIQCFYEKSEQEKPHFASSSVAHLFLRSFLPHIAVLSSEDADGVAIAKGYKCLTEMLSLFGEDESDELVENSLMGIRFMPLERPASSFEGQLGWIEECIAYHMNFLEQNMQNKGEESFHGSDTVKGNLVETVASLKPLDVEIKKDISIDASVKKLEDKILFKASDSSGLLNKDENFTECLAQLDILAEETSSPNISLEDPELKKTLESDLKSKKAAFWGDVPLKTSLRDSSLDLSSAFDLYFRLLTFLPPSAHESFSHPVACIFAVSSYSPAPLKALELLLEQRSHMSLPSYIDLIYFYVFQTIQRTFGAHAYLIKLSSVEKVLKEPQYMQILEQKSFWNMPFNIPEDTQYLFRDYINFSNQYHGLSNEDMSSIRAFVKELISRSILPVMKCSVDIWNEQLVVPRKGFSGRFFNISKRYFGAGIARNTASLHQNGNYDITTSSYPPSSPEAQLRKLADYAFMLHDWKFAQSIYELLKKDFFDDNAWKYYAGAHEMSTFCLLLLPMHSTKIKIETIDSMLDTSLYSYLSQCSSPFFALRCIIFASELMALRSNKAKNDAARWLIKILESGIVGNVVGTLLTERIATYFASVETHGALKYGSRYKKAAFWKVLAAEAWLRIGKKYLAQQSLEDAMIVYQNTQWPGIKAFMGTLLQAAHT</sequence>
<reference evidence="2 3" key="1">
    <citation type="journal article" date="2012" name="MBio">
        <title>De novo assembly of the Pneumocystis jirovecii genome from a single bronchoalveolar lavage fluid specimen from a patient.</title>
        <authorList>
            <person name="Cisse O.H."/>
            <person name="Pagni M."/>
            <person name="Hauser P.M."/>
        </authorList>
    </citation>
    <scope>NUCLEOTIDE SEQUENCE [LARGE SCALE GENOMIC DNA]</scope>
    <source>
        <strain evidence="2 3">SE8</strain>
    </source>
</reference>
<dbReference type="PANTHER" id="PTHR12975:SF6">
    <property type="entry name" value="TRAFFICKING PROTEIN PARTICLE COMPLEX SUBUNIT 8"/>
    <property type="match status" value="1"/>
</dbReference>
<dbReference type="VEuPathDB" id="FungiDB:PNEJI1_000431"/>
<dbReference type="Pfam" id="PF12739">
    <property type="entry name" value="TRAPPC-Trs85"/>
    <property type="match status" value="1"/>
</dbReference>
<evidence type="ECO:0000313" key="2">
    <source>
        <dbReference type="EMBL" id="CCJ30948.1"/>
    </source>
</evidence>
<gene>
    <name evidence="2" type="ORF">PNEJI1_000431</name>
</gene>
<dbReference type="FunCoup" id="L0PF19">
    <property type="interactions" value="49"/>
</dbReference>
<accession>L0PF19</accession>
<evidence type="ECO:0000256" key="1">
    <source>
        <dbReference type="SAM" id="SignalP"/>
    </source>
</evidence>
<dbReference type="AlphaFoldDB" id="L0PF19"/>
<dbReference type="STRING" id="1209962.L0PF19"/>
<organism evidence="3">
    <name type="scientific">Pneumocystis jirovecii</name>
    <name type="common">Human pneumocystis pneumonia agent</name>
    <dbReference type="NCBI Taxonomy" id="42068"/>
    <lineage>
        <taxon>Eukaryota</taxon>
        <taxon>Fungi</taxon>
        <taxon>Dikarya</taxon>
        <taxon>Ascomycota</taxon>
        <taxon>Taphrinomycotina</taxon>
        <taxon>Pneumocystomycetes</taxon>
        <taxon>Pneumocystaceae</taxon>
        <taxon>Pneumocystis</taxon>
    </lineage>
</organism>
<dbReference type="InterPro" id="IPR024420">
    <property type="entry name" value="TRAPP_III_complex_Trs85"/>
</dbReference>
<protein>
    <submittedName>
        <fullName evidence="2">Uncharacterized protein</fullName>
    </submittedName>
</protein>
<name>L0PF19_PNEJI</name>
<proteinExistence type="predicted"/>
<dbReference type="InParanoid" id="L0PF19"/>
<dbReference type="EMBL" id="CAKM01000273">
    <property type="protein sequence ID" value="CCJ30948.1"/>
    <property type="molecule type" value="Genomic_DNA"/>
</dbReference>
<dbReference type="Proteomes" id="UP000010422">
    <property type="component" value="Unassembled WGS sequence"/>
</dbReference>
<dbReference type="PANTHER" id="PTHR12975">
    <property type="entry name" value="TRANSPORT PROTEIN TRAPP"/>
    <property type="match status" value="1"/>
</dbReference>